<comment type="similarity">
    <text evidence="2 9">Belongs to the DEFL family.</text>
</comment>
<dbReference type="PANTHER" id="PTHR36788:SF5">
    <property type="entry name" value="DEFENSIN-LIKE PROTEIN 172"/>
    <property type="match status" value="1"/>
</dbReference>
<comment type="subcellular location">
    <subcellularLocation>
        <location evidence="1 9">Secreted</location>
    </subcellularLocation>
</comment>
<evidence type="ECO:0000256" key="5">
    <source>
        <dbReference type="ARBA" id="ARBA00022577"/>
    </source>
</evidence>
<protein>
    <recommendedName>
        <fullName evidence="9">Defensin-like protein</fullName>
    </recommendedName>
</protein>
<gene>
    <name evidence="10" type="ORF">EUTSA_v10028327mg</name>
</gene>
<keyword evidence="7 9" id="KW-0611">Plant defense</keyword>
<evidence type="ECO:0000256" key="2">
    <source>
        <dbReference type="ARBA" id="ARBA00006722"/>
    </source>
</evidence>
<keyword evidence="6 9" id="KW-0732">Signal</keyword>
<dbReference type="GO" id="GO:0005576">
    <property type="term" value="C:extracellular region"/>
    <property type="evidence" value="ECO:0007669"/>
    <property type="project" value="UniProtKB-SubCell"/>
</dbReference>
<dbReference type="GO" id="GO:0050832">
    <property type="term" value="P:defense response to fungus"/>
    <property type="evidence" value="ECO:0007669"/>
    <property type="project" value="UniProtKB-UniRule"/>
</dbReference>
<reference evidence="10 11" key="1">
    <citation type="journal article" date="2013" name="Front. Plant Sci.">
        <title>The Reference Genome of the Halophytic Plant Eutrema salsugineum.</title>
        <authorList>
            <person name="Yang R."/>
            <person name="Jarvis D.E."/>
            <person name="Chen H."/>
            <person name="Beilstein M.A."/>
            <person name="Grimwood J."/>
            <person name="Jenkins J."/>
            <person name="Shu S."/>
            <person name="Prochnik S."/>
            <person name="Xin M."/>
            <person name="Ma C."/>
            <person name="Schmutz J."/>
            <person name="Wing R.A."/>
            <person name="Mitchell-Olds T."/>
            <person name="Schumaker K.S."/>
            <person name="Wang X."/>
        </authorList>
    </citation>
    <scope>NUCLEOTIDE SEQUENCE [LARGE SCALE GENOMIC DNA]</scope>
</reference>
<evidence type="ECO:0000256" key="7">
    <source>
        <dbReference type="ARBA" id="ARBA00022821"/>
    </source>
</evidence>
<dbReference type="GO" id="GO:0031640">
    <property type="term" value="P:killing of cells of another organism"/>
    <property type="evidence" value="ECO:0007669"/>
    <property type="project" value="UniProtKB-UniRule"/>
</dbReference>
<accession>V4NLM7</accession>
<feature type="signal peptide" evidence="9">
    <location>
        <begin position="1"/>
        <end position="23"/>
    </location>
</feature>
<dbReference type="PANTHER" id="PTHR36788">
    <property type="entry name" value="DEFENSIN-LIKE PROTEIN 183"/>
    <property type="match status" value="1"/>
</dbReference>
<keyword evidence="4 9" id="KW-0929">Antimicrobial</keyword>
<dbReference type="OMA" id="CDQACKA"/>
<keyword evidence="5 9" id="KW-0295">Fungicide</keyword>
<dbReference type="EMBL" id="KI517416">
    <property type="protein sequence ID" value="ESQ47326.1"/>
    <property type="molecule type" value="Genomic_DNA"/>
</dbReference>
<feature type="chain" id="PRO_5027145066" description="Defensin-like protein" evidence="9">
    <location>
        <begin position="24"/>
        <end position="77"/>
    </location>
</feature>
<evidence type="ECO:0000256" key="6">
    <source>
        <dbReference type="ARBA" id="ARBA00022729"/>
    </source>
</evidence>
<dbReference type="Gramene" id="ESQ47326">
    <property type="protein sequence ID" value="ESQ47326"/>
    <property type="gene ID" value="EUTSA_v10028327mg"/>
</dbReference>
<sequence>MAKTASSLVLPIIFLVMFSLVEQNMGCGRYIGPCDVIGYCDRACKFVFGPASDGICDISGTKQCACRYPCPPAKIRM</sequence>
<organism evidence="10 11">
    <name type="scientific">Eutrema salsugineum</name>
    <name type="common">Saltwater cress</name>
    <name type="synonym">Sisymbrium salsugineum</name>
    <dbReference type="NCBI Taxonomy" id="72664"/>
    <lineage>
        <taxon>Eukaryota</taxon>
        <taxon>Viridiplantae</taxon>
        <taxon>Streptophyta</taxon>
        <taxon>Embryophyta</taxon>
        <taxon>Tracheophyta</taxon>
        <taxon>Spermatophyta</taxon>
        <taxon>Magnoliopsida</taxon>
        <taxon>eudicotyledons</taxon>
        <taxon>Gunneridae</taxon>
        <taxon>Pentapetalae</taxon>
        <taxon>rosids</taxon>
        <taxon>malvids</taxon>
        <taxon>Brassicales</taxon>
        <taxon>Brassicaceae</taxon>
        <taxon>Eutremeae</taxon>
        <taxon>Eutrema</taxon>
    </lineage>
</organism>
<proteinExistence type="inferred from homology"/>
<keyword evidence="3 9" id="KW-0964">Secreted</keyword>
<evidence type="ECO:0000313" key="11">
    <source>
        <dbReference type="Proteomes" id="UP000030689"/>
    </source>
</evidence>
<evidence type="ECO:0000256" key="8">
    <source>
        <dbReference type="ARBA" id="ARBA00023157"/>
    </source>
</evidence>
<evidence type="ECO:0000256" key="3">
    <source>
        <dbReference type="ARBA" id="ARBA00022525"/>
    </source>
</evidence>
<evidence type="ECO:0000256" key="4">
    <source>
        <dbReference type="ARBA" id="ARBA00022529"/>
    </source>
</evidence>
<dbReference type="KEGG" id="eus:EUTSA_v10028327mg"/>
<dbReference type="AlphaFoldDB" id="V4NLM7"/>
<evidence type="ECO:0000256" key="9">
    <source>
        <dbReference type="RuleBase" id="RU367109"/>
    </source>
</evidence>
<name>V4NLM7_EUTSA</name>
<dbReference type="InterPro" id="IPR039641">
    <property type="entry name" value="LCR"/>
</dbReference>
<evidence type="ECO:0000313" key="10">
    <source>
        <dbReference type="EMBL" id="ESQ47326.1"/>
    </source>
</evidence>
<evidence type="ECO:0000256" key="1">
    <source>
        <dbReference type="ARBA" id="ARBA00004613"/>
    </source>
</evidence>
<keyword evidence="11" id="KW-1185">Reference proteome</keyword>
<dbReference type="Proteomes" id="UP000030689">
    <property type="component" value="Unassembled WGS sequence"/>
</dbReference>
<keyword evidence="8" id="KW-1015">Disulfide bond</keyword>